<sequence>MASSWEDGASILRRPVDAGARKRPAPGASSDFMGLGDDGEPPAGGAPEEPAPEAKPRKKRNIFSEQHLLSDRGFRAVYNSFPGHFNTAIPEGQEALALRDLMTCYKEWAFELFPALRFEDFVDRTEAIAKKAAVGELLQELRSKEAKRGEPEPDFAEIVNSTASTRDSSSASYAPRDSSSSSQALPRDAPRSDSFDDALTAEQDMEALLEYEAMLASTRDDARKVPAQEPSNDKSSDEEEFQAPSLKAAPRSAEPSDNVTEAESPPLSTVAEKPDDTADEPRDATDEPADEVDDAPADEVDDDPAVDAEEAPSQAAVEPASQMEEPASQAIDEDYELPSDEEAGDVMEYEARTSILRDMVETTETRRPRTSKALDEAATLLEEESDSDAELDFPATRFGTASQVPPTQGDDDDETQVI</sequence>
<keyword evidence="4 6" id="KW-0539">Nucleus</keyword>
<reference evidence="9 10" key="1">
    <citation type="submission" date="2012-04" db="EMBL/GenBank/DDBJ databases">
        <title>The Genome Sequence of Saprolegnia declina VS20.</title>
        <authorList>
            <consortium name="The Broad Institute Genome Sequencing Platform"/>
            <person name="Russ C."/>
            <person name="Nusbaum C."/>
            <person name="Tyler B."/>
            <person name="van West P."/>
            <person name="Dieguez-Uribeondo J."/>
            <person name="de Bruijn I."/>
            <person name="Tripathy S."/>
            <person name="Jiang R."/>
            <person name="Young S.K."/>
            <person name="Zeng Q."/>
            <person name="Gargeya S."/>
            <person name="Fitzgerald M."/>
            <person name="Haas B."/>
            <person name="Abouelleil A."/>
            <person name="Alvarado L."/>
            <person name="Arachchi H.M."/>
            <person name="Berlin A."/>
            <person name="Chapman S.B."/>
            <person name="Goldberg J."/>
            <person name="Griggs A."/>
            <person name="Gujja S."/>
            <person name="Hansen M."/>
            <person name="Howarth C."/>
            <person name="Imamovic A."/>
            <person name="Larimer J."/>
            <person name="McCowen C."/>
            <person name="Montmayeur A."/>
            <person name="Murphy C."/>
            <person name="Neiman D."/>
            <person name="Pearson M."/>
            <person name="Priest M."/>
            <person name="Roberts A."/>
            <person name="Saif S."/>
            <person name="Shea T."/>
            <person name="Sisk P."/>
            <person name="Sykes S."/>
            <person name="Wortman J."/>
            <person name="Nusbaum C."/>
            <person name="Birren B."/>
        </authorList>
    </citation>
    <scope>NUCLEOTIDE SEQUENCE [LARGE SCALE GENOMIC DNA]</scope>
    <source>
        <strain evidence="9 10">VS20</strain>
    </source>
</reference>
<gene>
    <name evidence="9" type="ORF">SDRG_13208</name>
</gene>
<proteinExistence type="inferred from homology"/>
<comment type="function">
    <text evidence="6">Plays an important role in the control of DNA replication and the maintenance of replication fork stability.</text>
</comment>
<keyword evidence="10" id="KW-1185">Reference proteome</keyword>
<dbReference type="GO" id="GO:0031297">
    <property type="term" value="P:replication fork processing"/>
    <property type="evidence" value="ECO:0007669"/>
    <property type="project" value="UniProtKB-UniRule"/>
</dbReference>
<dbReference type="EMBL" id="JH767188">
    <property type="protein sequence ID" value="EQC29053.1"/>
    <property type="molecule type" value="Genomic_DNA"/>
</dbReference>
<evidence type="ECO:0000256" key="1">
    <source>
        <dbReference type="ARBA" id="ARBA00004123"/>
    </source>
</evidence>
<keyword evidence="3 6" id="KW-0227">DNA damage</keyword>
<dbReference type="GO" id="GO:0031298">
    <property type="term" value="C:replication fork protection complex"/>
    <property type="evidence" value="ECO:0007669"/>
    <property type="project" value="TreeGrafter"/>
</dbReference>
<evidence type="ECO:0000256" key="2">
    <source>
        <dbReference type="ARBA" id="ARBA00006075"/>
    </source>
</evidence>
<dbReference type="AlphaFoldDB" id="T0RA82"/>
<dbReference type="Pfam" id="PF07962">
    <property type="entry name" value="Swi3"/>
    <property type="match status" value="1"/>
</dbReference>
<accession>T0RA82</accession>
<feature type="compositionally biased region" description="Basic and acidic residues" evidence="7">
    <location>
        <begin position="272"/>
        <end position="285"/>
    </location>
</feature>
<feature type="compositionally biased region" description="Basic and acidic residues" evidence="7">
    <location>
        <begin position="358"/>
        <end position="375"/>
    </location>
</feature>
<feature type="compositionally biased region" description="Acidic residues" evidence="7">
    <location>
        <begin position="409"/>
        <end position="418"/>
    </location>
</feature>
<dbReference type="PANTHER" id="PTHR13220:SF11">
    <property type="entry name" value="TIMELESS-INTERACTING PROTEIN"/>
    <property type="match status" value="1"/>
</dbReference>
<dbReference type="GO" id="GO:0006974">
    <property type="term" value="P:DNA damage response"/>
    <property type="evidence" value="ECO:0007669"/>
    <property type="project" value="UniProtKB-KW"/>
</dbReference>
<dbReference type="InterPro" id="IPR040038">
    <property type="entry name" value="TIPIN/Csm3/Swi3"/>
</dbReference>
<feature type="compositionally biased region" description="Low complexity" evidence="7">
    <location>
        <begin position="161"/>
        <end position="182"/>
    </location>
</feature>
<evidence type="ECO:0000256" key="5">
    <source>
        <dbReference type="ARBA" id="ARBA00023306"/>
    </source>
</evidence>
<organism evidence="9 10">
    <name type="scientific">Saprolegnia diclina (strain VS20)</name>
    <dbReference type="NCBI Taxonomy" id="1156394"/>
    <lineage>
        <taxon>Eukaryota</taxon>
        <taxon>Sar</taxon>
        <taxon>Stramenopiles</taxon>
        <taxon>Oomycota</taxon>
        <taxon>Saprolegniomycetes</taxon>
        <taxon>Saprolegniales</taxon>
        <taxon>Saprolegniaceae</taxon>
        <taxon>Saprolegnia</taxon>
    </lineage>
</organism>
<feature type="region of interest" description="Disordered" evidence="7">
    <location>
        <begin position="219"/>
        <end position="343"/>
    </location>
</feature>
<evidence type="ECO:0000313" key="10">
    <source>
        <dbReference type="Proteomes" id="UP000030762"/>
    </source>
</evidence>
<comment type="similarity">
    <text evidence="2 6">Belongs to the CSM3 family.</text>
</comment>
<evidence type="ECO:0000259" key="8">
    <source>
        <dbReference type="Pfam" id="PF07962"/>
    </source>
</evidence>
<feature type="compositionally biased region" description="Acidic residues" evidence="7">
    <location>
        <begin position="331"/>
        <end position="343"/>
    </location>
</feature>
<dbReference type="OMA" id="KENHQGQ"/>
<dbReference type="STRING" id="1156394.T0RA82"/>
<comment type="subcellular location">
    <subcellularLocation>
        <location evidence="1 6">Nucleus</location>
    </subcellularLocation>
</comment>
<dbReference type="GO" id="GO:0000076">
    <property type="term" value="P:DNA replication checkpoint signaling"/>
    <property type="evidence" value="ECO:0007669"/>
    <property type="project" value="UniProtKB-UniRule"/>
</dbReference>
<dbReference type="OrthoDB" id="437078at2759"/>
<feature type="region of interest" description="Disordered" evidence="7">
    <location>
        <begin position="358"/>
        <end position="418"/>
    </location>
</feature>
<feature type="compositionally biased region" description="Acidic residues" evidence="7">
    <location>
        <begin position="381"/>
        <end position="391"/>
    </location>
</feature>
<evidence type="ECO:0000256" key="7">
    <source>
        <dbReference type="SAM" id="MobiDB-lite"/>
    </source>
</evidence>
<feature type="domain" description="Chromosome segregation in meiosis protein 3" evidence="8">
    <location>
        <begin position="64"/>
        <end position="145"/>
    </location>
</feature>
<dbReference type="GO" id="GO:0043111">
    <property type="term" value="P:replication fork arrest"/>
    <property type="evidence" value="ECO:0007669"/>
    <property type="project" value="TreeGrafter"/>
</dbReference>
<dbReference type="eggNOG" id="KOG3004">
    <property type="taxonomic scope" value="Eukaryota"/>
</dbReference>
<dbReference type="InterPro" id="IPR012923">
    <property type="entry name" value="Csm3"/>
</dbReference>
<feature type="compositionally biased region" description="Acidic residues" evidence="7">
    <location>
        <begin position="286"/>
        <end position="310"/>
    </location>
</feature>
<protein>
    <recommendedName>
        <fullName evidence="8">Chromosome segregation in meiosis protein 3 domain-containing protein</fullName>
    </recommendedName>
</protein>
<feature type="region of interest" description="Disordered" evidence="7">
    <location>
        <begin position="1"/>
        <end position="59"/>
    </location>
</feature>
<name>T0RA82_SAPDV</name>
<evidence type="ECO:0000256" key="4">
    <source>
        <dbReference type="ARBA" id="ARBA00023242"/>
    </source>
</evidence>
<feature type="compositionally biased region" description="Basic and acidic residues" evidence="7">
    <location>
        <begin position="219"/>
        <end position="235"/>
    </location>
</feature>
<dbReference type="VEuPathDB" id="FungiDB:SDRG_13208"/>
<feature type="region of interest" description="Disordered" evidence="7">
    <location>
        <begin position="143"/>
        <end position="195"/>
    </location>
</feature>
<keyword evidence="5 6" id="KW-0131">Cell cycle</keyword>
<dbReference type="RefSeq" id="XP_008617512.1">
    <property type="nucleotide sequence ID" value="XM_008619290.1"/>
</dbReference>
<evidence type="ECO:0000256" key="6">
    <source>
        <dbReference type="RuleBase" id="RU366049"/>
    </source>
</evidence>
<dbReference type="GO" id="GO:0003677">
    <property type="term" value="F:DNA binding"/>
    <property type="evidence" value="ECO:0007669"/>
    <property type="project" value="TreeGrafter"/>
</dbReference>
<evidence type="ECO:0000313" key="9">
    <source>
        <dbReference type="EMBL" id="EQC29053.1"/>
    </source>
</evidence>
<evidence type="ECO:0000256" key="3">
    <source>
        <dbReference type="ARBA" id="ARBA00022763"/>
    </source>
</evidence>
<dbReference type="GeneID" id="19953935"/>
<dbReference type="InParanoid" id="T0RA82"/>
<dbReference type="Proteomes" id="UP000030762">
    <property type="component" value="Unassembled WGS sequence"/>
</dbReference>
<dbReference type="PANTHER" id="PTHR13220">
    <property type="entry name" value="TIMELESS INTERACTING-RELATED"/>
    <property type="match status" value="1"/>
</dbReference>